<dbReference type="GeneTree" id="ENSGT00940000159613"/>
<evidence type="ECO:0000256" key="8">
    <source>
        <dbReference type="ARBA" id="ARBA00023034"/>
    </source>
</evidence>
<dbReference type="Pfam" id="PF18308">
    <property type="entry name" value="GGA_N-GAT"/>
    <property type="match status" value="1"/>
</dbReference>
<dbReference type="InterPro" id="IPR008942">
    <property type="entry name" value="ENTH_VHS"/>
</dbReference>
<dbReference type="GO" id="GO:0043130">
    <property type="term" value="F:ubiquitin binding"/>
    <property type="evidence" value="ECO:0007669"/>
    <property type="project" value="InterPro"/>
</dbReference>
<dbReference type="Pfam" id="PF00790">
    <property type="entry name" value="VHS"/>
    <property type="match status" value="1"/>
</dbReference>
<feature type="domain" description="GAE" evidence="12">
    <location>
        <begin position="386"/>
        <end position="507"/>
    </location>
</feature>
<dbReference type="SUPFAM" id="SSF49348">
    <property type="entry name" value="Clathrin adaptor appendage domain"/>
    <property type="match status" value="1"/>
</dbReference>
<keyword evidence="15" id="KW-1185">Reference proteome</keyword>
<organism evidence="14 15">
    <name type="scientific">Lates calcarifer</name>
    <name type="common">Barramundi</name>
    <name type="synonym">Holocentrus calcarifer</name>
    <dbReference type="NCBI Taxonomy" id="8187"/>
    <lineage>
        <taxon>Eukaryota</taxon>
        <taxon>Metazoa</taxon>
        <taxon>Chordata</taxon>
        <taxon>Craniata</taxon>
        <taxon>Vertebrata</taxon>
        <taxon>Euteleostomi</taxon>
        <taxon>Actinopterygii</taxon>
        <taxon>Neopterygii</taxon>
        <taxon>Teleostei</taxon>
        <taxon>Neoteleostei</taxon>
        <taxon>Acanthomorphata</taxon>
        <taxon>Carangaria</taxon>
        <taxon>Carangaria incertae sedis</taxon>
        <taxon>Centropomidae</taxon>
        <taxon>Lates</taxon>
    </lineage>
</organism>
<evidence type="ECO:0008006" key="16">
    <source>
        <dbReference type="Google" id="ProtNLM"/>
    </source>
</evidence>
<evidence type="ECO:0000256" key="6">
    <source>
        <dbReference type="ARBA" id="ARBA00022843"/>
    </source>
</evidence>
<evidence type="ECO:0000256" key="9">
    <source>
        <dbReference type="ARBA" id="ARBA00023136"/>
    </source>
</evidence>
<evidence type="ECO:0000256" key="4">
    <source>
        <dbReference type="ARBA" id="ARBA00022448"/>
    </source>
</evidence>
<dbReference type="SMART" id="SM00809">
    <property type="entry name" value="Alpha_adaptinC2"/>
    <property type="match status" value="1"/>
</dbReference>
<dbReference type="AlphaFoldDB" id="A0A4W6GBG8"/>
<dbReference type="GO" id="GO:0006893">
    <property type="term" value="P:Golgi to plasma membrane transport"/>
    <property type="evidence" value="ECO:0007669"/>
    <property type="project" value="TreeGrafter"/>
</dbReference>
<dbReference type="PROSITE" id="PS50180">
    <property type="entry name" value="GAE"/>
    <property type="match status" value="1"/>
</dbReference>
<dbReference type="GO" id="GO:0031901">
    <property type="term" value="C:early endosome membrane"/>
    <property type="evidence" value="ECO:0007669"/>
    <property type="project" value="UniProtKB-SubCell"/>
</dbReference>
<evidence type="ECO:0000259" key="13">
    <source>
        <dbReference type="PROSITE" id="PS50909"/>
    </source>
</evidence>
<keyword evidence="9 10" id="KW-0472">Membrane</keyword>
<evidence type="ECO:0000256" key="10">
    <source>
        <dbReference type="SAM" id="Phobius"/>
    </source>
</evidence>
<feature type="domain" description="VHS" evidence="11">
    <location>
        <begin position="17"/>
        <end position="147"/>
    </location>
</feature>
<proteinExistence type="inferred from homology"/>
<dbReference type="PROSITE" id="PS50909">
    <property type="entry name" value="GAT"/>
    <property type="match status" value="1"/>
</dbReference>
<dbReference type="Ensembl" id="ENSLCAT00010061837.1">
    <property type="protein sequence ID" value="ENSLCAP00010060217.1"/>
    <property type="gene ID" value="ENSLCAG00010028015.1"/>
</dbReference>
<evidence type="ECO:0000256" key="3">
    <source>
        <dbReference type="ARBA" id="ARBA00008099"/>
    </source>
</evidence>
<dbReference type="Gene3D" id="1.25.40.90">
    <property type="match status" value="1"/>
</dbReference>
<keyword evidence="4" id="KW-0813">Transport</keyword>
<dbReference type="GO" id="GO:0031267">
    <property type="term" value="F:small GTPase binding"/>
    <property type="evidence" value="ECO:0007669"/>
    <property type="project" value="InterPro"/>
</dbReference>
<dbReference type="InterPro" id="IPR002014">
    <property type="entry name" value="VHS_dom"/>
</dbReference>
<comment type="subcellular location">
    <subcellularLocation>
        <location evidence="2">Early endosome membrane</location>
        <topology evidence="2">Peripheral membrane protein</topology>
    </subcellularLocation>
    <subcellularLocation>
        <location evidence="1">Golgi apparatus</location>
        <location evidence="1">trans-Golgi network membrane</location>
        <topology evidence="1">Peripheral membrane protein</topology>
    </subcellularLocation>
</comment>
<keyword evidence="8" id="KW-0333">Golgi apparatus</keyword>
<dbReference type="InterPro" id="IPR027422">
    <property type="entry name" value="GGA1-3"/>
</dbReference>
<dbReference type="InterPro" id="IPR008152">
    <property type="entry name" value="Clathrin_a/b/g-adaptin_app_Ig"/>
</dbReference>
<reference evidence="14" key="2">
    <citation type="submission" date="2025-08" db="UniProtKB">
        <authorList>
            <consortium name="Ensembl"/>
        </authorList>
    </citation>
    <scope>IDENTIFICATION</scope>
</reference>
<keyword evidence="10" id="KW-0812">Transmembrane</keyword>
<dbReference type="InterPro" id="IPR008153">
    <property type="entry name" value="GAE_dom"/>
</dbReference>
<dbReference type="SUPFAM" id="SSF48464">
    <property type="entry name" value="ENTH/VHS domain"/>
    <property type="match status" value="1"/>
</dbReference>
<comment type="similarity">
    <text evidence="3">Belongs to the GGA protein family.</text>
</comment>
<dbReference type="InterPro" id="IPR004152">
    <property type="entry name" value="GAT_dom"/>
</dbReference>
<sequence length="515" mass="58328">WHVMKIHFVLWSVPDQATDPDNQEDRWDCIQGFYQLVNQEPDGPQVATRLLAHKIQSPQEKEALQALTVLEACMNHCGKRFHSEAAKFRFLNELIKVLTPKYFGAWTPQKVKDRVTEVFYGWTLWLKDEPKIQEAYSMLKKQGIVKKDPKLPDTLIMAPPPQRTTESVFDQEDKAKLLARLLKSARPEDLETANRLIKSTIKEEQEKAEKVLKRESTLKEVESSTKQLKELLDQHTSTGTSLQPSDDVKALYERCERLRPTLFRLASDTMDDDAALVQILAANDELTLTVSAYKEQLGRRESLPQNQQFTGLRSHTQPNEVSGESLCAPQLLKNIFVPMETIQSSMSQRLKLYFIRTDSWFNFVLSYCASLAIPLNVCCFLVFVIGQLEPITLYDQGGVHVSLHFARDSPPGHPGVAVVVISTVNTSALDVKDFLFQAAVPKTMLVKLQPASGTHLPPYNPLLPPPAISQVLLLANPQRRKVRLRYKLTLTQGGQQLNDTGEIDNFPDWTSFTGH</sequence>
<evidence type="ECO:0000256" key="2">
    <source>
        <dbReference type="ARBA" id="ARBA00004220"/>
    </source>
</evidence>
<dbReference type="InterPro" id="IPR013041">
    <property type="entry name" value="Clathrin_app_Ig-like_sf"/>
</dbReference>
<evidence type="ECO:0000256" key="1">
    <source>
        <dbReference type="ARBA" id="ARBA00004150"/>
    </source>
</evidence>
<dbReference type="InterPro" id="IPR041198">
    <property type="entry name" value="GGA_N-GAT"/>
</dbReference>
<dbReference type="Pfam" id="PF03127">
    <property type="entry name" value="GAT"/>
    <property type="match status" value="1"/>
</dbReference>
<dbReference type="GO" id="GO:0035091">
    <property type="term" value="F:phosphatidylinositol binding"/>
    <property type="evidence" value="ECO:0007669"/>
    <property type="project" value="InterPro"/>
</dbReference>
<feature type="domain" description="GAT" evidence="13">
    <location>
        <begin position="171"/>
        <end position="298"/>
    </location>
</feature>
<dbReference type="Pfam" id="PF02883">
    <property type="entry name" value="Alpha_adaptinC2"/>
    <property type="match status" value="1"/>
</dbReference>
<dbReference type="PANTHER" id="PTHR45905">
    <property type="entry name" value="GOLGI-LOCALIZED, GAMMA-ADAPTIN EAR CONTAINING, ARF BINDING PROTEIN"/>
    <property type="match status" value="1"/>
</dbReference>
<keyword evidence="6" id="KW-0832">Ubl conjugation</keyword>
<dbReference type="GO" id="GO:0006886">
    <property type="term" value="P:intracellular protein transport"/>
    <property type="evidence" value="ECO:0007669"/>
    <property type="project" value="InterPro"/>
</dbReference>
<reference evidence="15" key="1">
    <citation type="submission" date="2015-09" db="EMBL/GenBank/DDBJ databases">
        <authorList>
            <person name="Sai Rama Sridatta P."/>
        </authorList>
    </citation>
    <scope>NUCLEOTIDE SEQUENCE [LARGE SCALE GENOMIC DNA]</scope>
</reference>
<name>A0A4W6GBG8_LATCA</name>
<keyword evidence="10" id="KW-1133">Transmembrane helix</keyword>
<reference evidence="14" key="3">
    <citation type="submission" date="2025-09" db="UniProtKB">
        <authorList>
            <consortium name="Ensembl"/>
        </authorList>
    </citation>
    <scope>IDENTIFICATION</scope>
</reference>
<keyword evidence="7" id="KW-0653">Protein transport</keyword>
<keyword evidence="5" id="KW-0967">Endosome</keyword>
<dbReference type="GO" id="GO:0005802">
    <property type="term" value="C:trans-Golgi network"/>
    <property type="evidence" value="ECO:0007669"/>
    <property type="project" value="InterPro"/>
</dbReference>
<dbReference type="Gene3D" id="1.20.58.160">
    <property type="match status" value="1"/>
</dbReference>
<gene>
    <name evidence="14" type="primary">LOC108887215</name>
</gene>
<protein>
    <recommendedName>
        <fullName evidence="16">Golgi-associated, gamma adaptin ear containing, ARF binding protein 2</fullName>
    </recommendedName>
</protein>
<dbReference type="Proteomes" id="UP000314980">
    <property type="component" value="Unassembled WGS sequence"/>
</dbReference>
<evidence type="ECO:0000259" key="12">
    <source>
        <dbReference type="PROSITE" id="PS50180"/>
    </source>
</evidence>
<accession>A0A4W6GBG8</accession>
<dbReference type="PANTHER" id="PTHR45905:SF6">
    <property type="entry name" value="ADP-RIBOSYLATION FACTOR-BINDING PROTEIN GGA3"/>
    <property type="match status" value="1"/>
</dbReference>
<dbReference type="SMART" id="SM00288">
    <property type="entry name" value="VHS"/>
    <property type="match status" value="1"/>
</dbReference>
<dbReference type="SUPFAM" id="SSF89009">
    <property type="entry name" value="GAT-like domain"/>
    <property type="match status" value="1"/>
</dbReference>
<evidence type="ECO:0000313" key="14">
    <source>
        <dbReference type="Ensembl" id="ENSLCAP00010060217.1"/>
    </source>
</evidence>
<evidence type="ECO:0000259" key="11">
    <source>
        <dbReference type="PROSITE" id="PS50179"/>
    </source>
</evidence>
<dbReference type="Gene3D" id="1.20.5.170">
    <property type="match status" value="1"/>
</dbReference>
<dbReference type="GO" id="GO:0034394">
    <property type="term" value="P:protein localization to cell surface"/>
    <property type="evidence" value="ECO:0007669"/>
    <property type="project" value="TreeGrafter"/>
</dbReference>
<dbReference type="Gene3D" id="2.60.40.1230">
    <property type="match status" value="1"/>
</dbReference>
<dbReference type="InterPro" id="IPR038425">
    <property type="entry name" value="GAT_sf"/>
</dbReference>
<dbReference type="PROSITE" id="PS50179">
    <property type="entry name" value="VHS"/>
    <property type="match status" value="1"/>
</dbReference>
<evidence type="ECO:0000256" key="5">
    <source>
        <dbReference type="ARBA" id="ARBA00022753"/>
    </source>
</evidence>
<evidence type="ECO:0000313" key="15">
    <source>
        <dbReference type="Proteomes" id="UP000314980"/>
    </source>
</evidence>
<feature type="transmembrane region" description="Helical" evidence="10">
    <location>
        <begin position="360"/>
        <end position="385"/>
    </location>
</feature>
<evidence type="ECO:0000256" key="7">
    <source>
        <dbReference type="ARBA" id="ARBA00022927"/>
    </source>
</evidence>